<dbReference type="InterPro" id="IPR036265">
    <property type="entry name" value="HIT-like_sf"/>
</dbReference>
<evidence type="ECO:0000313" key="4">
    <source>
        <dbReference type="Proteomes" id="UP000662466"/>
    </source>
</evidence>
<dbReference type="AlphaFoldDB" id="A0A8H6UQ49"/>
<reference evidence="3" key="1">
    <citation type="submission" date="2020-06" db="EMBL/GenBank/DDBJ databases">
        <title>Draft genome sequences of strains closely related to Aspergillus parafelis and Aspergillus hiratsukae.</title>
        <authorList>
            <person name="Dos Santos R.A.C."/>
            <person name="Rivero-Menendez O."/>
            <person name="Steenwyk J.L."/>
            <person name="Mead M.E."/>
            <person name="Goldman G.H."/>
            <person name="Alastruey-Izquierdo A."/>
            <person name="Rokas A."/>
        </authorList>
    </citation>
    <scope>NUCLEOTIDE SEQUENCE</scope>
    <source>
        <strain evidence="3">CNM-CM6106</strain>
    </source>
</reference>
<evidence type="ECO:0000313" key="3">
    <source>
        <dbReference type="EMBL" id="KAF7159290.1"/>
    </source>
</evidence>
<protein>
    <recommendedName>
        <fullName evidence="2">C2H2-type domain-containing protein</fullName>
    </recommendedName>
</protein>
<dbReference type="EMBL" id="JACBAF010002278">
    <property type="protein sequence ID" value="KAF7159290.1"/>
    <property type="molecule type" value="Genomic_DNA"/>
</dbReference>
<dbReference type="SUPFAM" id="SSF57667">
    <property type="entry name" value="beta-beta-alpha zinc fingers"/>
    <property type="match status" value="1"/>
</dbReference>
<dbReference type="GO" id="GO:0009117">
    <property type="term" value="P:nucleotide metabolic process"/>
    <property type="evidence" value="ECO:0007669"/>
    <property type="project" value="InterPro"/>
</dbReference>
<gene>
    <name evidence="3" type="ORF">CNMCM6106_006425</name>
</gene>
<feature type="compositionally biased region" description="Polar residues" evidence="1">
    <location>
        <begin position="82"/>
        <end position="93"/>
    </location>
</feature>
<feature type="domain" description="C2H2-type" evidence="2">
    <location>
        <begin position="397"/>
        <end position="417"/>
    </location>
</feature>
<dbReference type="GO" id="GO:0003877">
    <property type="term" value="F:ATP:ADP adenylyltransferase activity"/>
    <property type="evidence" value="ECO:0007669"/>
    <property type="project" value="InterPro"/>
</dbReference>
<dbReference type="InterPro" id="IPR036236">
    <property type="entry name" value="Znf_C2H2_sf"/>
</dbReference>
<feature type="region of interest" description="Disordered" evidence="1">
    <location>
        <begin position="252"/>
        <end position="278"/>
    </location>
</feature>
<name>A0A8H6UQ49_9EURO</name>
<feature type="compositionally biased region" description="Basic and acidic residues" evidence="1">
    <location>
        <begin position="709"/>
        <end position="721"/>
    </location>
</feature>
<dbReference type="InterPro" id="IPR013087">
    <property type="entry name" value="Znf_C2H2_type"/>
</dbReference>
<feature type="region of interest" description="Disordered" evidence="1">
    <location>
        <begin position="702"/>
        <end position="728"/>
    </location>
</feature>
<feature type="domain" description="C2H2-type" evidence="2">
    <location>
        <begin position="277"/>
        <end position="298"/>
    </location>
</feature>
<feature type="compositionally biased region" description="Pro residues" evidence="1">
    <location>
        <begin position="71"/>
        <end position="80"/>
    </location>
</feature>
<feature type="domain" description="C2H2-type" evidence="2">
    <location>
        <begin position="304"/>
        <end position="331"/>
    </location>
</feature>
<proteinExistence type="predicted"/>
<dbReference type="PANTHER" id="PTHR38420">
    <property type="entry name" value="AP-4-A PHOSPHORYLASE II"/>
    <property type="match status" value="1"/>
</dbReference>
<accession>A0A8H6UQ49</accession>
<dbReference type="SUPFAM" id="SSF54197">
    <property type="entry name" value="HIT-like"/>
    <property type="match status" value="1"/>
</dbReference>
<dbReference type="InterPro" id="IPR043171">
    <property type="entry name" value="Ap4A_phos1/2-like"/>
</dbReference>
<dbReference type="GO" id="GO:0005524">
    <property type="term" value="F:ATP binding"/>
    <property type="evidence" value="ECO:0007669"/>
    <property type="project" value="InterPro"/>
</dbReference>
<dbReference type="Proteomes" id="UP000662466">
    <property type="component" value="Unassembled WGS sequence"/>
</dbReference>
<comment type="caution">
    <text evidence="3">The sequence shown here is derived from an EMBL/GenBank/DDBJ whole genome shotgun (WGS) entry which is preliminary data.</text>
</comment>
<evidence type="ECO:0000256" key="1">
    <source>
        <dbReference type="SAM" id="MobiDB-lite"/>
    </source>
</evidence>
<dbReference type="Pfam" id="PF09830">
    <property type="entry name" value="ATP_transf"/>
    <property type="match status" value="1"/>
</dbReference>
<dbReference type="InterPro" id="IPR045759">
    <property type="entry name" value="Ap4A_phos1/2_N"/>
</dbReference>
<dbReference type="Gene3D" id="3.30.428.70">
    <property type="match status" value="1"/>
</dbReference>
<dbReference type="PANTHER" id="PTHR38420:SF3">
    <property type="entry name" value="5',5'''-P-1,P-4-TETRAPHOSPHATE PHOSPHORYLASE 2"/>
    <property type="match status" value="1"/>
</dbReference>
<organism evidence="3 4">
    <name type="scientific">Aspergillus hiratsukae</name>
    <dbReference type="NCBI Taxonomy" id="1194566"/>
    <lineage>
        <taxon>Eukaryota</taxon>
        <taxon>Fungi</taxon>
        <taxon>Dikarya</taxon>
        <taxon>Ascomycota</taxon>
        <taxon>Pezizomycotina</taxon>
        <taxon>Eurotiomycetes</taxon>
        <taxon>Eurotiomycetidae</taxon>
        <taxon>Eurotiales</taxon>
        <taxon>Aspergillaceae</taxon>
        <taxon>Aspergillus</taxon>
        <taxon>Aspergillus subgen. Fumigati</taxon>
    </lineage>
</organism>
<feature type="region of interest" description="Disordered" evidence="1">
    <location>
        <begin position="68"/>
        <end position="108"/>
    </location>
</feature>
<dbReference type="Pfam" id="PF19327">
    <property type="entry name" value="Ap4A_phos_N"/>
    <property type="match status" value="1"/>
</dbReference>
<dbReference type="SMART" id="SM00355">
    <property type="entry name" value="ZnF_C2H2"/>
    <property type="match status" value="4"/>
</dbReference>
<dbReference type="InterPro" id="IPR009163">
    <property type="entry name" value="Ap4A_phos1/2"/>
</dbReference>
<feature type="compositionally biased region" description="Low complexity" evidence="1">
    <location>
        <begin position="94"/>
        <end position="108"/>
    </location>
</feature>
<feature type="domain" description="C2H2-type" evidence="2">
    <location>
        <begin position="336"/>
        <end position="366"/>
    </location>
</feature>
<dbReference type="Gene3D" id="3.30.160.60">
    <property type="entry name" value="Classic Zinc Finger"/>
    <property type="match status" value="1"/>
</dbReference>
<evidence type="ECO:0000259" key="2">
    <source>
        <dbReference type="SMART" id="SM00355"/>
    </source>
</evidence>
<dbReference type="InterPro" id="IPR019200">
    <property type="entry name" value="ATP_adenylylTrfase_C"/>
</dbReference>
<sequence>MLALDSSRQQQTSYFHSVPMDPALVDPFGFQMDNFGGFGQTSGSASAPTSYYEASPVYADSQLEAKAAGFPPMPPTPPSLPVSYSTEPYTSGLSTASGPSVASASSSAIGSPYSNTAHTFPENWIDTNHGIGLPAAVMDEFFPNDFMGSSLEQENIYQRKGPDNFVDPSLIQPVHQYPSYSTPTISFPESSGYSANCGYYPQSPDPSHLPVPESYSADHLPQTGLAVSSPLLNSAPHSRPVSIYDRRSSISSIQSSRSQLSPAASVADFDEESKEKGRCPHPDCGRVFKDLKAHMLTHQSERPEKCPIVTCEYHVKGFARKYDKNRHTLTHYKGTMVCGFCPGSGSPAEKSFNRADVFKRHLTSVHGVEQTPPNCRKRSPTAGSGKKVSDYCQDATGKCSTCSATFSNAQDFYEHLDDCVLRVVQQVEPSEVINQQRLAEVDCDEEVKKTMEKHKLLDVTDNLDRLDEEHDEDDDDYNELNLQLRSSKGSFKPNKGNASVGSRAILASNNAVTKNSKARATISKRRNNRDRYPSSWGCPSSSMKMKKRVLCVFDGQRRLWKDEMMLDNEFEVRLKLPGGAGDGTNREAYITDLDVETLKRAEGVLSANDEERGAVLVVEGERICLDVIVLFPVVGIPAHGSILLHILQNHISLSLSLSGRFRNRVKDEQINAELDNMQLGLREGLPALVAKRFIAAKEALAQKPSGAPKADKDRSGPKPDPFENPPTDLVIARIPQENPAYTLVLNKYPVIPNHFILATKAWKSQTDILEKEDLDAAYACIKAWRDNQTGQEDSGPKRLFAFFNSGDESGASQPHRHLQFLPVEAMSQGDSGSWQPLIDTVSSQSAGPESEYRRLSQIPFAHFALPLPENPTADTLHAIYLSLYRVALSTAKGSLGDHAQATAGPAAVSYNLAMTESMMMICPRRCETARIPVDPSALRDVQEPGVVALNGTILAGTLMVKAEAEWNELRRNPDRLADILATIGYPQPDSRGLALL</sequence>